<sequence length="483" mass="51099">MPSEAVTSEALLAELKSIVGERYVLTDPVDTGGFLTDHRARYHGSALAVVRPGSTAEVAQLARACAAAGAAIVPQGGNTGLCGGATPLEPRPTIVVRLDRMNRIRAISPAEETVTVEAGCILQAIQGEAAAHGLLFPLSLGAEGSCQIGGNISTNAGGIAVLRYGNMRQLVLGLEVVLADGTVLDGLRRLRKDNAGYDLKQLFIGAEGTLGIVTAAVLKLFPAIRTRSIALMQVASVEDALTLFARARAVFGERISSFEIIGSSYMDFVLHYVAGTVMPFAAKAPWYLLLEAGDSQPDAPLAAAMEGFLAAAFEAGLVSDATIAASLAQEEAIWKLRHGVTGEFKLAGKTMSHDTSVPVAEQPDFVRRVEAGILAAYPDANVMMVGHIGDGNIHVVVLFPHERFATTDEFEAASDAIDVIIDDVAMELGGSITAEHGVGRTYRKRLARTKNPDELALMRQIKTLLDPDNRMNPGKLFLTATET</sequence>
<proteinExistence type="inferred from homology"/>
<dbReference type="Gene3D" id="1.10.45.10">
    <property type="entry name" value="Vanillyl-alcohol Oxidase, Chain A, domain 4"/>
    <property type="match status" value="1"/>
</dbReference>
<evidence type="ECO:0000256" key="1">
    <source>
        <dbReference type="ARBA" id="ARBA00001974"/>
    </source>
</evidence>
<dbReference type="Gene3D" id="3.30.70.2190">
    <property type="match status" value="1"/>
</dbReference>
<reference evidence="6 7" key="2">
    <citation type="submission" date="2015-10" db="EMBL/GenBank/DDBJ databases">
        <title>Draft Genome Sequence of Prosthecomicrobium hirschii ATCC 27832.</title>
        <authorList>
            <person name="Daniel J."/>
            <person name="Givan S.A."/>
            <person name="Brun Y.V."/>
            <person name="Brown P.J."/>
        </authorList>
    </citation>
    <scope>NUCLEOTIDE SEQUENCE [LARGE SCALE GENOMIC DNA]</scope>
    <source>
        <strain evidence="6 7">16</strain>
    </source>
</reference>
<dbReference type="Gene3D" id="3.30.465.10">
    <property type="match status" value="1"/>
</dbReference>
<dbReference type="InterPro" id="IPR016164">
    <property type="entry name" value="FAD-linked_Oxase-like_C"/>
</dbReference>
<dbReference type="InterPro" id="IPR016169">
    <property type="entry name" value="FAD-bd_PCMH_sub2"/>
</dbReference>
<evidence type="ECO:0000313" key="6">
    <source>
        <dbReference type="EMBL" id="KPL53461.1"/>
    </source>
</evidence>
<dbReference type="Gene3D" id="3.30.70.2740">
    <property type="match status" value="1"/>
</dbReference>
<comment type="caution">
    <text evidence="6">The sequence shown here is derived from an EMBL/GenBank/DDBJ whole genome shotgun (WGS) entry which is preliminary data.</text>
</comment>
<gene>
    <name evidence="6" type="ORF">ABB55_15570</name>
</gene>
<evidence type="ECO:0000256" key="2">
    <source>
        <dbReference type="ARBA" id="ARBA00008000"/>
    </source>
</evidence>
<dbReference type="InterPro" id="IPR006094">
    <property type="entry name" value="Oxid_FAD_bind_N"/>
</dbReference>
<evidence type="ECO:0000313" key="7">
    <source>
        <dbReference type="Proteomes" id="UP000048984"/>
    </source>
</evidence>
<evidence type="ECO:0000256" key="4">
    <source>
        <dbReference type="ARBA" id="ARBA00022827"/>
    </source>
</evidence>
<dbReference type="Pfam" id="PF01565">
    <property type="entry name" value="FAD_binding_4"/>
    <property type="match status" value="1"/>
</dbReference>
<keyword evidence="7" id="KW-1185">Reference proteome</keyword>
<dbReference type="Proteomes" id="UP000048984">
    <property type="component" value="Unassembled WGS sequence"/>
</dbReference>
<comment type="similarity">
    <text evidence="2">Belongs to the FAD-binding oxidoreductase/transferase type 4 family.</text>
</comment>
<dbReference type="InterPro" id="IPR051264">
    <property type="entry name" value="FAD-oxidored/transferase_4"/>
</dbReference>
<dbReference type="PROSITE" id="PS51387">
    <property type="entry name" value="FAD_PCMH"/>
    <property type="match status" value="1"/>
</dbReference>
<dbReference type="AlphaFoldDB" id="A0A0P6VLF1"/>
<evidence type="ECO:0000259" key="5">
    <source>
        <dbReference type="PROSITE" id="PS51387"/>
    </source>
</evidence>
<dbReference type="Gene3D" id="3.30.43.10">
    <property type="entry name" value="Uridine Diphospho-n-acetylenolpyruvylglucosamine Reductase, domain 2"/>
    <property type="match status" value="1"/>
</dbReference>
<dbReference type="PANTHER" id="PTHR43716">
    <property type="entry name" value="D-2-HYDROXYGLUTARATE DEHYDROGENASE, MITOCHONDRIAL"/>
    <property type="match status" value="1"/>
</dbReference>
<dbReference type="GO" id="GO:0022904">
    <property type="term" value="P:respiratory electron transport chain"/>
    <property type="evidence" value="ECO:0007669"/>
    <property type="project" value="TreeGrafter"/>
</dbReference>
<dbReference type="RefSeq" id="WP_054359626.1">
    <property type="nucleotide sequence ID" value="NZ_LJYW01000001.1"/>
</dbReference>
<reference evidence="6 7" key="1">
    <citation type="submission" date="2015-09" db="EMBL/GenBank/DDBJ databases">
        <authorList>
            <person name="Jackson K.R."/>
            <person name="Lunt B.L."/>
            <person name="Fisher J.N.B."/>
            <person name="Gardner A.V."/>
            <person name="Bailey M.E."/>
            <person name="Deus L.M."/>
            <person name="Earl A.S."/>
            <person name="Gibby P.D."/>
            <person name="Hartmann K.A."/>
            <person name="Liu J.E."/>
            <person name="Manci A.M."/>
            <person name="Nielsen D.A."/>
            <person name="Solomon M.B."/>
            <person name="Breakwell D.P."/>
            <person name="Burnett S.H."/>
            <person name="Grose J.H."/>
        </authorList>
    </citation>
    <scope>NUCLEOTIDE SEQUENCE [LARGE SCALE GENOMIC DNA]</scope>
    <source>
        <strain evidence="6 7">16</strain>
    </source>
</reference>
<dbReference type="STRING" id="665126.ABB55_15570"/>
<evidence type="ECO:0000256" key="3">
    <source>
        <dbReference type="ARBA" id="ARBA00022630"/>
    </source>
</evidence>
<dbReference type="GO" id="GO:0003824">
    <property type="term" value="F:catalytic activity"/>
    <property type="evidence" value="ECO:0007669"/>
    <property type="project" value="InterPro"/>
</dbReference>
<name>A0A0P6VLF1_9HYPH</name>
<dbReference type="InterPro" id="IPR004113">
    <property type="entry name" value="FAD-bd_oxidored_4_C"/>
</dbReference>
<dbReference type="PANTHER" id="PTHR43716:SF2">
    <property type="entry name" value="BLL6224 PROTEIN"/>
    <property type="match status" value="1"/>
</dbReference>
<comment type="cofactor">
    <cofactor evidence="1">
        <name>FAD</name>
        <dbReference type="ChEBI" id="CHEBI:57692"/>
    </cofactor>
</comment>
<dbReference type="FunFam" id="3.30.465.10:FF:000001">
    <property type="entry name" value="D-2-hydroxyglutarate dehydrogenase, mitochondrial"/>
    <property type="match status" value="1"/>
</dbReference>
<dbReference type="InterPro" id="IPR036318">
    <property type="entry name" value="FAD-bd_PCMH-like_sf"/>
</dbReference>
<dbReference type="SUPFAM" id="SSF56176">
    <property type="entry name" value="FAD-binding/transporter-associated domain-like"/>
    <property type="match status" value="1"/>
</dbReference>
<feature type="domain" description="FAD-binding PCMH-type" evidence="5">
    <location>
        <begin position="42"/>
        <end position="223"/>
    </location>
</feature>
<dbReference type="Pfam" id="PF02913">
    <property type="entry name" value="FAD-oxidase_C"/>
    <property type="match status" value="1"/>
</dbReference>
<dbReference type="InterPro" id="IPR016166">
    <property type="entry name" value="FAD-bd_PCMH"/>
</dbReference>
<dbReference type="GO" id="GO:0071949">
    <property type="term" value="F:FAD binding"/>
    <property type="evidence" value="ECO:0007669"/>
    <property type="project" value="InterPro"/>
</dbReference>
<dbReference type="EMBL" id="LJYW01000001">
    <property type="protein sequence ID" value="KPL53461.1"/>
    <property type="molecule type" value="Genomic_DNA"/>
</dbReference>
<dbReference type="SUPFAM" id="SSF55103">
    <property type="entry name" value="FAD-linked oxidases, C-terminal domain"/>
    <property type="match status" value="1"/>
</dbReference>
<dbReference type="InterPro" id="IPR016167">
    <property type="entry name" value="FAD-bd_PCMH_sub1"/>
</dbReference>
<organism evidence="6 7">
    <name type="scientific">Prosthecodimorpha hirschii</name>
    <dbReference type="NCBI Taxonomy" id="665126"/>
    <lineage>
        <taxon>Bacteria</taxon>
        <taxon>Pseudomonadati</taxon>
        <taxon>Pseudomonadota</taxon>
        <taxon>Alphaproteobacteria</taxon>
        <taxon>Hyphomicrobiales</taxon>
        <taxon>Ancalomicrobiaceae</taxon>
        <taxon>Prosthecodimorpha</taxon>
    </lineage>
</organism>
<keyword evidence="3" id="KW-0285">Flavoprotein</keyword>
<dbReference type="InterPro" id="IPR016171">
    <property type="entry name" value="Vanillyl_alc_oxidase_C-sub2"/>
</dbReference>
<accession>A0A0P6VLF1</accession>
<protein>
    <recommendedName>
        <fullName evidence="5">FAD-binding PCMH-type domain-containing protein</fullName>
    </recommendedName>
</protein>
<keyword evidence="4" id="KW-0274">FAD</keyword>
<dbReference type="FunFam" id="1.10.45.10:FF:000001">
    <property type="entry name" value="D-lactate dehydrogenase mitochondrial"/>
    <property type="match status" value="1"/>
</dbReference>